<evidence type="ECO:0008006" key="4">
    <source>
        <dbReference type="Google" id="ProtNLM"/>
    </source>
</evidence>
<gene>
    <name evidence="2" type="ORF">Mal4_44260</name>
</gene>
<dbReference type="KEGG" id="mri:Mal4_44260"/>
<feature type="transmembrane region" description="Helical" evidence="1">
    <location>
        <begin position="99"/>
        <end position="123"/>
    </location>
</feature>
<evidence type="ECO:0000256" key="1">
    <source>
        <dbReference type="SAM" id="Phobius"/>
    </source>
</evidence>
<protein>
    <recommendedName>
        <fullName evidence="4">O-Antigen ligase</fullName>
    </recommendedName>
</protein>
<dbReference type="AlphaFoldDB" id="A0A517ZC89"/>
<keyword evidence="3" id="KW-1185">Reference proteome</keyword>
<accession>A0A517ZC89</accession>
<dbReference type="EMBL" id="CP036275">
    <property type="protein sequence ID" value="QDU40072.1"/>
    <property type="molecule type" value="Genomic_DNA"/>
</dbReference>
<evidence type="ECO:0000313" key="3">
    <source>
        <dbReference type="Proteomes" id="UP000320496"/>
    </source>
</evidence>
<keyword evidence="1" id="KW-0472">Membrane</keyword>
<name>A0A517ZC89_9PLAN</name>
<feature type="transmembrane region" description="Helical" evidence="1">
    <location>
        <begin position="257"/>
        <end position="275"/>
    </location>
</feature>
<proteinExistence type="predicted"/>
<feature type="transmembrane region" description="Helical" evidence="1">
    <location>
        <begin position="67"/>
        <end position="87"/>
    </location>
</feature>
<feature type="transmembrane region" description="Helical" evidence="1">
    <location>
        <begin position="217"/>
        <end position="245"/>
    </location>
</feature>
<feature type="transmembrane region" description="Helical" evidence="1">
    <location>
        <begin position="37"/>
        <end position="55"/>
    </location>
</feature>
<feature type="transmembrane region" description="Helical" evidence="1">
    <location>
        <begin position="353"/>
        <end position="375"/>
    </location>
</feature>
<dbReference type="Proteomes" id="UP000320496">
    <property type="component" value="Chromosome"/>
</dbReference>
<keyword evidence="1" id="KW-1133">Transmembrane helix</keyword>
<organism evidence="2 3">
    <name type="scientific">Maioricimonas rarisocia</name>
    <dbReference type="NCBI Taxonomy" id="2528026"/>
    <lineage>
        <taxon>Bacteria</taxon>
        <taxon>Pseudomonadati</taxon>
        <taxon>Planctomycetota</taxon>
        <taxon>Planctomycetia</taxon>
        <taxon>Planctomycetales</taxon>
        <taxon>Planctomycetaceae</taxon>
        <taxon>Maioricimonas</taxon>
    </lineage>
</organism>
<reference evidence="2 3" key="1">
    <citation type="submission" date="2019-02" db="EMBL/GenBank/DDBJ databases">
        <title>Deep-cultivation of Planctomycetes and their phenomic and genomic characterization uncovers novel biology.</title>
        <authorList>
            <person name="Wiegand S."/>
            <person name="Jogler M."/>
            <person name="Boedeker C."/>
            <person name="Pinto D."/>
            <person name="Vollmers J."/>
            <person name="Rivas-Marin E."/>
            <person name="Kohn T."/>
            <person name="Peeters S.H."/>
            <person name="Heuer A."/>
            <person name="Rast P."/>
            <person name="Oberbeckmann S."/>
            <person name="Bunk B."/>
            <person name="Jeske O."/>
            <person name="Meyerdierks A."/>
            <person name="Storesund J.E."/>
            <person name="Kallscheuer N."/>
            <person name="Luecker S."/>
            <person name="Lage O.M."/>
            <person name="Pohl T."/>
            <person name="Merkel B.J."/>
            <person name="Hornburger P."/>
            <person name="Mueller R.-W."/>
            <person name="Bruemmer F."/>
            <person name="Labrenz M."/>
            <person name="Spormann A.M."/>
            <person name="Op den Camp H."/>
            <person name="Overmann J."/>
            <person name="Amann R."/>
            <person name="Jetten M.S.M."/>
            <person name="Mascher T."/>
            <person name="Medema M.H."/>
            <person name="Devos D.P."/>
            <person name="Kaster A.-K."/>
            <person name="Ovreas L."/>
            <person name="Rohde M."/>
            <person name="Galperin M.Y."/>
            <person name="Jogler C."/>
        </authorList>
    </citation>
    <scope>NUCLEOTIDE SEQUENCE [LARGE SCALE GENOMIC DNA]</scope>
    <source>
        <strain evidence="2 3">Mal4</strain>
    </source>
</reference>
<sequence>MGARDSLTQRLLSLLFMTTVVCSAVAAYNVGPIPVPWAGHVLAIGGTVLLVLRTFRTPLLPGAGMFLFWGALLATTTVVQSMVHRYAGLMPELATTPYPIFLTLRFFNLLGFIFTAALTAWFIHRFGRQRMIRATTGIGAFFAFFALYVYAAQLLGLPEPPRSRLGTNGGEQAIQFDYAFHRALGSFREPSHLAEWLLVPFVLSFVSSDRQMIVRRLVMGLVLLLTGSLTGILSVLAGFGAALVFSPTNLGARLMTAFKLGVVGVAPYAVFQLLVKSNDSNSVSLFQVILDRVMPLIFGGGLKASNRGYVYEFVDAVPPPFWGHGIGNCNLVFSDYMGVPFITSMQSLYVNTLYAAGYPGLMMLVVAVAIPLVPLYTRPLSGIDPRHILLGLAGYFGWLVVFAVHAEELSVGFAIAYAFVATLLIDRQPVSAASNVPSPVN</sequence>
<keyword evidence="1" id="KW-0812">Transmembrane</keyword>
<feature type="transmembrane region" description="Helical" evidence="1">
    <location>
        <begin position="135"/>
        <end position="155"/>
    </location>
</feature>
<evidence type="ECO:0000313" key="2">
    <source>
        <dbReference type="EMBL" id="QDU40072.1"/>
    </source>
</evidence>